<dbReference type="InterPro" id="IPR052035">
    <property type="entry name" value="ZnF_BED_domain_contain"/>
</dbReference>
<keyword evidence="2" id="KW-0479">Metal-binding</keyword>
<comment type="subcellular location">
    <subcellularLocation>
        <location evidence="1">Nucleus</location>
    </subcellularLocation>
</comment>
<dbReference type="HOGENOM" id="CLU_824308_0_0_1"/>
<dbReference type="GO" id="GO:0008270">
    <property type="term" value="F:zinc ion binding"/>
    <property type="evidence" value="ECO:0007669"/>
    <property type="project" value="UniProtKB-KW"/>
</dbReference>
<evidence type="ECO:0000313" key="7">
    <source>
        <dbReference type="EMBL" id="KIJ46187.1"/>
    </source>
</evidence>
<dbReference type="PANTHER" id="PTHR46481">
    <property type="entry name" value="ZINC FINGER BED DOMAIN-CONTAINING PROTEIN 4"/>
    <property type="match status" value="1"/>
</dbReference>
<dbReference type="OrthoDB" id="3250324at2759"/>
<feature type="region of interest" description="Disordered" evidence="6">
    <location>
        <begin position="1"/>
        <end position="97"/>
    </location>
</feature>
<name>A0A0C9VU56_SPHS4</name>
<organism evidence="7 8">
    <name type="scientific">Sphaerobolus stellatus (strain SS14)</name>
    <dbReference type="NCBI Taxonomy" id="990650"/>
    <lineage>
        <taxon>Eukaryota</taxon>
        <taxon>Fungi</taxon>
        <taxon>Dikarya</taxon>
        <taxon>Basidiomycota</taxon>
        <taxon>Agaricomycotina</taxon>
        <taxon>Agaricomycetes</taxon>
        <taxon>Phallomycetidae</taxon>
        <taxon>Geastrales</taxon>
        <taxon>Sphaerobolaceae</taxon>
        <taxon>Sphaerobolus</taxon>
    </lineage>
</organism>
<reference evidence="7 8" key="1">
    <citation type="submission" date="2014-06" db="EMBL/GenBank/DDBJ databases">
        <title>Evolutionary Origins and Diversification of the Mycorrhizal Mutualists.</title>
        <authorList>
            <consortium name="DOE Joint Genome Institute"/>
            <consortium name="Mycorrhizal Genomics Consortium"/>
            <person name="Kohler A."/>
            <person name="Kuo A."/>
            <person name="Nagy L.G."/>
            <person name="Floudas D."/>
            <person name="Copeland A."/>
            <person name="Barry K.W."/>
            <person name="Cichocki N."/>
            <person name="Veneault-Fourrey C."/>
            <person name="LaButti K."/>
            <person name="Lindquist E.A."/>
            <person name="Lipzen A."/>
            <person name="Lundell T."/>
            <person name="Morin E."/>
            <person name="Murat C."/>
            <person name="Riley R."/>
            <person name="Ohm R."/>
            <person name="Sun H."/>
            <person name="Tunlid A."/>
            <person name="Henrissat B."/>
            <person name="Grigoriev I.V."/>
            <person name="Hibbett D.S."/>
            <person name="Martin F."/>
        </authorList>
    </citation>
    <scope>NUCLEOTIDE SEQUENCE [LARGE SCALE GENOMIC DNA]</scope>
    <source>
        <strain evidence="7 8">SS14</strain>
    </source>
</reference>
<evidence type="ECO:0000256" key="4">
    <source>
        <dbReference type="ARBA" id="ARBA00022833"/>
    </source>
</evidence>
<proteinExistence type="predicted"/>
<feature type="compositionally biased region" description="Polar residues" evidence="6">
    <location>
        <begin position="63"/>
        <end position="72"/>
    </location>
</feature>
<evidence type="ECO:0000256" key="3">
    <source>
        <dbReference type="ARBA" id="ARBA00022771"/>
    </source>
</evidence>
<dbReference type="EMBL" id="KN837108">
    <property type="protein sequence ID" value="KIJ46187.1"/>
    <property type="molecule type" value="Genomic_DNA"/>
</dbReference>
<keyword evidence="5" id="KW-0539">Nucleus</keyword>
<accession>A0A0C9VU56</accession>
<protein>
    <recommendedName>
        <fullName evidence="9">BED-type domain-containing protein</fullName>
    </recommendedName>
</protein>
<evidence type="ECO:0000256" key="5">
    <source>
        <dbReference type="ARBA" id="ARBA00023242"/>
    </source>
</evidence>
<dbReference type="Proteomes" id="UP000054279">
    <property type="component" value="Unassembled WGS sequence"/>
</dbReference>
<dbReference type="PANTHER" id="PTHR46481:SF10">
    <property type="entry name" value="ZINC FINGER BED DOMAIN-CONTAINING PROTEIN 39"/>
    <property type="match status" value="1"/>
</dbReference>
<sequence length="337" mass="37139">MAGSIADDNIEMITDPPTQAIETACKKSQNNNKLKEKSKGSSPIQRNQPRAASAPPSPEKGSLFSQQSNANDSESDPDDPKLNIPPPGEKSKGKKNEDRAAVKLFYTKPASPGDVRYCKVCQKLQETNLDHFVATYAPTMGNSGLKRHLKNQHPHAFKQCLNIEAGLGQTVSLSSQPTLDGHLVKIPPKIPFLPERLSGALVKLISACDLPFSLIEKPEFVDVIHVLKSDIRDEDIPGQKAMVLALMKEFELEKGLLKDRLKAMPSDELSGSHSGNNLVKYVVECLIELGIEKKIIQIGWITTDNATNNGTMVKHIEELLFKKGIEWDSSTRHIRCC</sequence>
<evidence type="ECO:0000256" key="2">
    <source>
        <dbReference type="ARBA" id="ARBA00022723"/>
    </source>
</evidence>
<evidence type="ECO:0008006" key="9">
    <source>
        <dbReference type="Google" id="ProtNLM"/>
    </source>
</evidence>
<evidence type="ECO:0000256" key="6">
    <source>
        <dbReference type="SAM" id="MobiDB-lite"/>
    </source>
</evidence>
<evidence type="ECO:0000256" key="1">
    <source>
        <dbReference type="ARBA" id="ARBA00004123"/>
    </source>
</evidence>
<feature type="compositionally biased region" description="Polar residues" evidence="6">
    <location>
        <begin position="16"/>
        <end position="32"/>
    </location>
</feature>
<evidence type="ECO:0000313" key="8">
    <source>
        <dbReference type="Proteomes" id="UP000054279"/>
    </source>
</evidence>
<gene>
    <name evidence="7" type="ORF">M422DRAFT_46245</name>
</gene>
<keyword evidence="8" id="KW-1185">Reference proteome</keyword>
<feature type="compositionally biased region" description="Polar residues" evidence="6">
    <location>
        <begin position="40"/>
        <end position="50"/>
    </location>
</feature>
<keyword evidence="4" id="KW-0862">Zinc</keyword>
<dbReference type="AlphaFoldDB" id="A0A0C9VU56"/>
<keyword evidence="3" id="KW-0863">Zinc-finger</keyword>
<dbReference type="GO" id="GO:0005634">
    <property type="term" value="C:nucleus"/>
    <property type="evidence" value="ECO:0007669"/>
    <property type="project" value="UniProtKB-SubCell"/>
</dbReference>